<dbReference type="EMBL" id="JBBPHU010000011">
    <property type="protein sequence ID" value="KAK7511982.1"/>
    <property type="molecule type" value="Genomic_DNA"/>
</dbReference>
<dbReference type="Proteomes" id="UP001363622">
    <property type="component" value="Unassembled WGS sequence"/>
</dbReference>
<keyword evidence="3" id="KW-1185">Reference proteome</keyword>
<evidence type="ECO:0000256" key="1">
    <source>
        <dbReference type="SAM" id="MobiDB-lite"/>
    </source>
</evidence>
<organism evidence="2 3">
    <name type="scientific">Phyllosticta citriasiana</name>
    <dbReference type="NCBI Taxonomy" id="595635"/>
    <lineage>
        <taxon>Eukaryota</taxon>
        <taxon>Fungi</taxon>
        <taxon>Dikarya</taxon>
        <taxon>Ascomycota</taxon>
        <taxon>Pezizomycotina</taxon>
        <taxon>Dothideomycetes</taxon>
        <taxon>Dothideomycetes incertae sedis</taxon>
        <taxon>Botryosphaeriales</taxon>
        <taxon>Phyllostictaceae</taxon>
        <taxon>Phyllosticta</taxon>
    </lineage>
</organism>
<protein>
    <submittedName>
        <fullName evidence="2">Uncharacterized protein</fullName>
    </submittedName>
</protein>
<proteinExistence type="predicted"/>
<feature type="region of interest" description="Disordered" evidence="1">
    <location>
        <begin position="59"/>
        <end position="115"/>
    </location>
</feature>
<comment type="caution">
    <text evidence="2">The sequence shown here is derived from an EMBL/GenBank/DDBJ whole genome shotgun (WGS) entry which is preliminary data.</text>
</comment>
<sequence length="259" mass="29065">MKEGRRVWGMYPRPRPASWQRSRPAREKQELWEVGKQRRVKNRKEMYYAPSEMRVNVVRRKGGSAIRRRADKGRGEIPGDEREGRVRKRKRSGGSGSRPSGKTKEGPGIVGDGGETEDVVDLVDEQHVNENENRSRKGHRRSGQSPGSRRLWRNDVVVVAQIQAQGQPGPWADVDDDDDDDGLDAWLWREQARRRHTYDGGTIGAAGIALLRPSSLLQFRIIEAEFALGVRRGATRVARWALMEVALAGVGGSGRPRCG</sequence>
<evidence type="ECO:0000313" key="3">
    <source>
        <dbReference type="Proteomes" id="UP001363622"/>
    </source>
</evidence>
<gene>
    <name evidence="2" type="ORF">IWZ03DRAFT_431413</name>
</gene>
<feature type="compositionally biased region" description="Basic and acidic residues" evidence="1">
    <location>
        <begin position="72"/>
        <end position="84"/>
    </location>
</feature>
<reference evidence="2 3" key="1">
    <citation type="submission" date="2024-04" db="EMBL/GenBank/DDBJ databases">
        <title>Phyllosticta paracitricarpa is synonymous to the EU quarantine fungus P. citricarpa based on phylogenomic analyses.</title>
        <authorList>
            <consortium name="Lawrence Berkeley National Laboratory"/>
            <person name="Van Ingen-Buijs V.A."/>
            <person name="Van Westerhoven A.C."/>
            <person name="Haridas S."/>
            <person name="Skiadas P."/>
            <person name="Martin F."/>
            <person name="Groenewald J.Z."/>
            <person name="Crous P.W."/>
            <person name="Seidl M.F."/>
        </authorList>
    </citation>
    <scope>NUCLEOTIDE SEQUENCE [LARGE SCALE GENOMIC DNA]</scope>
    <source>
        <strain evidence="2 3">CBS 123371</strain>
    </source>
</reference>
<feature type="region of interest" description="Disordered" evidence="1">
    <location>
        <begin position="127"/>
        <end position="150"/>
    </location>
</feature>
<evidence type="ECO:0000313" key="2">
    <source>
        <dbReference type="EMBL" id="KAK7511982.1"/>
    </source>
</evidence>
<feature type="region of interest" description="Disordered" evidence="1">
    <location>
        <begin position="1"/>
        <end position="30"/>
    </location>
</feature>
<accession>A0ABR1KBZ6</accession>
<name>A0ABR1KBZ6_9PEZI</name>
<feature type="compositionally biased region" description="Basic residues" evidence="1">
    <location>
        <begin position="59"/>
        <end position="71"/>
    </location>
</feature>